<feature type="region of interest" description="Disordered" evidence="1">
    <location>
        <begin position="38"/>
        <end position="91"/>
    </location>
</feature>
<evidence type="ECO:0000313" key="3">
    <source>
        <dbReference type="EMBL" id="KAJ8890399.1"/>
    </source>
</evidence>
<reference evidence="3 4" key="1">
    <citation type="submission" date="2023-02" db="EMBL/GenBank/DDBJ databases">
        <title>LHISI_Scaffold_Assembly.</title>
        <authorList>
            <person name="Stuart O.P."/>
            <person name="Cleave R."/>
            <person name="Magrath M.J.L."/>
            <person name="Mikheyev A.S."/>
        </authorList>
    </citation>
    <scope>NUCLEOTIDE SEQUENCE [LARGE SCALE GENOMIC DNA]</scope>
    <source>
        <strain evidence="3">Daus_M_001</strain>
        <tissue evidence="3">Leg muscle</tissue>
    </source>
</reference>
<proteinExistence type="predicted"/>
<comment type="caution">
    <text evidence="3">The sequence shown here is derived from an EMBL/GenBank/DDBJ whole genome shotgun (WGS) entry which is preliminary data.</text>
</comment>
<feature type="compositionally biased region" description="Basic and acidic residues" evidence="1">
    <location>
        <begin position="38"/>
        <end position="47"/>
    </location>
</feature>
<evidence type="ECO:0000313" key="4">
    <source>
        <dbReference type="Proteomes" id="UP001159363"/>
    </source>
</evidence>
<dbReference type="Pfam" id="PF25597">
    <property type="entry name" value="SH3_retrovirus"/>
    <property type="match status" value="1"/>
</dbReference>
<sequence>MKGYLTNGYRLWNHERRKVKLSRDITFVESTEKGTYKKASNETKYEDNEGNIRNPTHSEKTVHAATQDENKTCKNPNLEHDVSTEKDDDACEGRARRVRKLPAYPGIRSAVLPRSHLWCK</sequence>
<evidence type="ECO:0000256" key="1">
    <source>
        <dbReference type="SAM" id="MobiDB-lite"/>
    </source>
</evidence>
<feature type="compositionally biased region" description="Basic and acidic residues" evidence="1">
    <location>
        <begin position="56"/>
        <end position="91"/>
    </location>
</feature>
<organism evidence="3 4">
    <name type="scientific">Dryococelus australis</name>
    <dbReference type="NCBI Taxonomy" id="614101"/>
    <lineage>
        <taxon>Eukaryota</taxon>
        <taxon>Metazoa</taxon>
        <taxon>Ecdysozoa</taxon>
        <taxon>Arthropoda</taxon>
        <taxon>Hexapoda</taxon>
        <taxon>Insecta</taxon>
        <taxon>Pterygota</taxon>
        <taxon>Neoptera</taxon>
        <taxon>Polyneoptera</taxon>
        <taxon>Phasmatodea</taxon>
        <taxon>Verophasmatodea</taxon>
        <taxon>Anareolatae</taxon>
        <taxon>Phasmatidae</taxon>
        <taxon>Eurycanthinae</taxon>
        <taxon>Dryococelus</taxon>
    </lineage>
</organism>
<dbReference type="Proteomes" id="UP001159363">
    <property type="component" value="Chromosome 3"/>
</dbReference>
<keyword evidence="4" id="KW-1185">Reference proteome</keyword>
<evidence type="ECO:0000259" key="2">
    <source>
        <dbReference type="Pfam" id="PF25597"/>
    </source>
</evidence>
<name>A0ABQ9I190_9NEOP</name>
<accession>A0ABQ9I190</accession>
<feature type="domain" description="Retroviral polymerase SH3-like" evidence="2">
    <location>
        <begin position="6"/>
        <end position="35"/>
    </location>
</feature>
<dbReference type="InterPro" id="IPR057670">
    <property type="entry name" value="SH3_retrovirus"/>
</dbReference>
<protein>
    <recommendedName>
        <fullName evidence="2">Retroviral polymerase SH3-like domain-containing protein</fullName>
    </recommendedName>
</protein>
<gene>
    <name evidence="3" type="ORF">PR048_009907</name>
</gene>
<dbReference type="EMBL" id="JARBHB010000003">
    <property type="protein sequence ID" value="KAJ8890399.1"/>
    <property type="molecule type" value="Genomic_DNA"/>
</dbReference>